<name>A0ABW5SVR4_9BACL</name>
<evidence type="ECO:0000313" key="5">
    <source>
        <dbReference type="Proteomes" id="UP001597540"/>
    </source>
</evidence>
<evidence type="ECO:0000256" key="1">
    <source>
        <dbReference type="ARBA" id="ARBA00022603"/>
    </source>
</evidence>
<sequence>MLSDLDNIGYTTQSFVVPAAAVNAPHRRDRVFIVGFLSDTHSIGHEGIKRLYQDIGTFRTRGTSAFGSTSKLFDDIDWKERAEQSCFLGRDDGL</sequence>
<gene>
    <name evidence="4" type="ORF">ACFSVM_25735</name>
</gene>
<dbReference type="InterPro" id="IPR001525">
    <property type="entry name" value="C5_MeTfrase"/>
</dbReference>
<keyword evidence="3" id="KW-0680">Restriction system</keyword>
<comment type="caution">
    <text evidence="4">The sequence shown here is derived from an EMBL/GenBank/DDBJ whole genome shotgun (WGS) entry which is preliminary data.</text>
</comment>
<dbReference type="RefSeq" id="WP_379265414.1">
    <property type="nucleotide sequence ID" value="NZ_JBHUMJ010000024.1"/>
</dbReference>
<keyword evidence="2" id="KW-0808">Transferase</keyword>
<dbReference type="GO" id="GO:0008168">
    <property type="term" value="F:methyltransferase activity"/>
    <property type="evidence" value="ECO:0007669"/>
    <property type="project" value="UniProtKB-KW"/>
</dbReference>
<dbReference type="InterPro" id="IPR029063">
    <property type="entry name" value="SAM-dependent_MTases_sf"/>
</dbReference>
<accession>A0ABW5SVR4</accession>
<dbReference type="Pfam" id="PF00145">
    <property type="entry name" value="DNA_methylase"/>
    <property type="match status" value="1"/>
</dbReference>
<evidence type="ECO:0000256" key="3">
    <source>
        <dbReference type="ARBA" id="ARBA00022747"/>
    </source>
</evidence>
<dbReference type="GO" id="GO:0032259">
    <property type="term" value="P:methylation"/>
    <property type="evidence" value="ECO:0007669"/>
    <property type="project" value="UniProtKB-KW"/>
</dbReference>
<dbReference type="Proteomes" id="UP001597540">
    <property type="component" value="Unassembled WGS sequence"/>
</dbReference>
<organism evidence="4 5">
    <name type="scientific">Paenibacillus shunpengii</name>
    <dbReference type="NCBI Taxonomy" id="2054424"/>
    <lineage>
        <taxon>Bacteria</taxon>
        <taxon>Bacillati</taxon>
        <taxon>Bacillota</taxon>
        <taxon>Bacilli</taxon>
        <taxon>Bacillales</taxon>
        <taxon>Paenibacillaceae</taxon>
        <taxon>Paenibacillus</taxon>
    </lineage>
</organism>
<protein>
    <submittedName>
        <fullName evidence="4">DNA cytosine methyltransferase</fullName>
    </submittedName>
</protein>
<reference evidence="5" key="1">
    <citation type="journal article" date="2019" name="Int. J. Syst. Evol. Microbiol.">
        <title>The Global Catalogue of Microorganisms (GCM) 10K type strain sequencing project: providing services to taxonomists for standard genome sequencing and annotation.</title>
        <authorList>
            <consortium name="The Broad Institute Genomics Platform"/>
            <consortium name="The Broad Institute Genome Sequencing Center for Infectious Disease"/>
            <person name="Wu L."/>
            <person name="Ma J."/>
        </authorList>
    </citation>
    <scope>NUCLEOTIDE SEQUENCE [LARGE SCALE GENOMIC DNA]</scope>
    <source>
        <strain evidence="5">KCTC 33849</strain>
    </source>
</reference>
<proteinExistence type="predicted"/>
<dbReference type="Gene3D" id="3.40.50.150">
    <property type="entry name" value="Vaccinia Virus protein VP39"/>
    <property type="match status" value="1"/>
</dbReference>
<dbReference type="SUPFAM" id="SSF53335">
    <property type="entry name" value="S-adenosyl-L-methionine-dependent methyltransferases"/>
    <property type="match status" value="1"/>
</dbReference>
<keyword evidence="5" id="KW-1185">Reference proteome</keyword>
<evidence type="ECO:0000313" key="4">
    <source>
        <dbReference type="EMBL" id="MFD2703836.1"/>
    </source>
</evidence>
<evidence type="ECO:0000256" key="2">
    <source>
        <dbReference type="ARBA" id="ARBA00022679"/>
    </source>
</evidence>
<keyword evidence="1 4" id="KW-0489">Methyltransferase</keyword>
<dbReference type="EMBL" id="JBHUMJ010000024">
    <property type="protein sequence ID" value="MFD2703836.1"/>
    <property type="molecule type" value="Genomic_DNA"/>
</dbReference>